<feature type="domain" description="STAS" evidence="3">
    <location>
        <begin position="8"/>
        <end position="117"/>
    </location>
</feature>
<dbReference type="EMBL" id="RJKM01000001">
    <property type="protein sequence ID" value="ROP41807.1"/>
    <property type="molecule type" value="Genomic_DNA"/>
</dbReference>
<accession>A0A3N1HH30</accession>
<dbReference type="PANTHER" id="PTHR33495:SF2">
    <property type="entry name" value="ANTI-SIGMA FACTOR ANTAGONIST TM_1081-RELATED"/>
    <property type="match status" value="1"/>
</dbReference>
<comment type="similarity">
    <text evidence="1 2">Belongs to the anti-sigma-factor antagonist family.</text>
</comment>
<proteinExistence type="inferred from homology"/>
<dbReference type="GO" id="GO:0043856">
    <property type="term" value="F:anti-sigma factor antagonist activity"/>
    <property type="evidence" value="ECO:0007669"/>
    <property type="project" value="InterPro"/>
</dbReference>
<dbReference type="InterPro" id="IPR036513">
    <property type="entry name" value="STAS_dom_sf"/>
</dbReference>
<reference evidence="4 5" key="1">
    <citation type="submission" date="2018-11" db="EMBL/GenBank/DDBJ databases">
        <title>Sequencing the genomes of 1000 actinobacteria strains.</title>
        <authorList>
            <person name="Klenk H.-P."/>
        </authorList>
    </citation>
    <scope>NUCLEOTIDE SEQUENCE [LARGE SCALE GENOMIC DNA]</scope>
    <source>
        <strain evidence="4 5">DSM 44231</strain>
    </source>
</reference>
<dbReference type="PANTHER" id="PTHR33495">
    <property type="entry name" value="ANTI-SIGMA FACTOR ANTAGONIST TM_1081-RELATED-RELATED"/>
    <property type="match status" value="1"/>
</dbReference>
<sequence length="130" mass="13645">MEQQDGAALVEAVEVRGVPVLRVSGDLDMGTVDAVRQEVLVWLDTTTSASVIDLSAVRFLASHGLALLVEATQHAERCGTTFVLVAGHRAVLRPLQATGLIPVFTIHSDVDRAVAEVRGAAPASPPPSLD</sequence>
<dbReference type="AlphaFoldDB" id="A0A3N1HH30"/>
<dbReference type="Pfam" id="PF01740">
    <property type="entry name" value="STAS"/>
    <property type="match status" value="1"/>
</dbReference>
<evidence type="ECO:0000313" key="5">
    <source>
        <dbReference type="Proteomes" id="UP000268727"/>
    </source>
</evidence>
<dbReference type="Gene3D" id="3.30.750.24">
    <property type="entry name" value="STAS domain"/>
    <property type="match status" value="1"/>
</dbReference>
<dbReference type="InterPro" id="IPR003658">
    <property type="entry name" value="Anti-sigma_ant"/>
</dbReference>
<dbReference type="SUPFAM" id="SSF52091">
    <property type="entry name" value="SpoIIaa-like"/>
    <property type="match status" value="1"/>
</dbReference>
<dbReference type="PROSITE" id="PS50801">
    <property type="entry name" value="STAS"/>
    <property type="match status" value="1"/>
</dbReference>
<organism evidence="4 5">
    <name type="scientific">Saccharothrix texasensis</name>
    <dbReference type="NCBI Taxonomy" id="103734"/>
    <lineage>
        <taxon>Bacteria</taxon>
        <taxon>Bacillati</taxon>
        <taxon>Actinomycetota</taxon>
        <taxon>Actinomycetes</taxon>
        <taxon>Pseudonocardiales</taxon>
        <taxon>Pseudonocardiaceae</taxon>
        <taxon>Saccharothrix</taxon>
    </lineage>
</organism>
<evidence type="ECO:0000256" key="1">
    <source>
        <dbReference type="ARBA" id="ARBA00009013"/>
    </source>
</evidence>
<gene>
    <name evidence="4" type="ORF">EDD40_7263</name>
</gene>
<name>A0A3N1HH30_9PSEU</name>
<dbReference type="NCBIfam" id="TIGR00377">
    <property type="entry name" value="ant_ant_sig"/>
    <property type="match status" value="1"/>
</dbReference>
<keyword evidence="5" id="KW-1185">Reference proteome</keyword>
<evidence type="ECO:0000259" key="3">
    <source>
        <dbReference type="PROSITE" id="PS50801"/>
    </source>
</evidence>
<dbReference type="OrthoDB" id="3576811at2"/>
<evidence type="ECO:0000313" key="4">
    <source>
        <dbReference type="EMBL" id="ROP41807.1"/>
    </source>
</evidence>
<comment type="caution">
    <text evidence="4">The sequence shown here is derived from an EMBL/GenBank/DDBJ whole genome shotgun (WGS) entry which is preliminary data.</text>
</comment>
<dbReference type="CDD" id="cd07043">
    <property type="entry name" value="STAS_anti-anti-sigma_factors"/>
    <property type="match status" value="1"/>
</dbReference>
<dbReference type="RefSeq" id="WP_123746848.1">
    <property type="nucleotide sequence ID" value="NZ_RJKM01000001.1"/>
</dbReference>
<dbReference type="Proteomes" id="UP000268727">
    <property type="component" value="Unassembled WGS sequence"/>
</dbReference>
<dbReference type="InterPro" id="IPR002645">
    <property type="entry name" value="STAS_dom"/>
</dbReference>
<protein>
    <recommendedName>
        <fullName evidence="2">Anti-sigma factor antagonist</fullName>
    </recommendedName>
</protein>
<evidence type="ECO:0000256" key="2">
    <source>
        <dbReference type="RuleBase" id="RU003749"/>
    </source>
</evidence>